<evidence type="ECO:0000313" key="2">
    <source>
        <dbReference type="Proteomes" id="UP000318733"/>
    </source>
</evidence>
<comment type="caution">
    <text evidence="1">The sequence shown here is derived from an EMBL/GenBank/DDBJ whole genome shotgun (WGS) entry which is preliminary data.</text>
</comment>
<dbReference type="RefSeq" id="WP_144247696.1">
    <property type="nucleotide sequence ID" value="NZ_VLPK01000001.1"/>
</dbReference>
<keyword evidence="2" id="KW-1185">Reference proteome</keyword>
<sequence length="108" mass="12586">MKEEYGITFQKKTTPSGDLYYFAISTDINNAEIANHLSNCEVRITEIQIEDLQKVLHGIPVQEEWGEVRGSSLQIFPTEKTVQINYLNRRIPISDFLQLLQEWLAFIR</sequence>
<name>A0A556MW78_9SPHI</name>
<reference evidence="1 2" key="1">
    <citation type="submission" date="2019-07" db="EMBL/GenBank/DDBJ databases">
        <authorList>
            <person name="Huq M.A."/>
        </authorList>
    </citation>
    <scope>NUCLEOTIDE SEQUENCE [LARGE SCALE GENOMIC DNA]</scope>
    <source>
        <strain evidence="1 2">MAH-19</strain>
    </source>
</reference>
<gene>
    <name evidence="1" type="ORF">FO440_08140</name>
</gene>
<protein>
    <submittedName>
        <fullName evidence="1">Uncharacterized protein</fullName>
    </submittedName>
</protein>
<dbReference type="OrthoDB" id="1370411at2"/>
<proteinExistence type="predicted"/>
<organism evidence="1 2">
    <name type="scientific">Mucilaginibacter corticis</name>
    <dbReference type="NCBI Taxonomy" id="2597670"/>
    <lineage>
        <taxon>Bacteria</taxon>
        <taxon>Pseudomonadati</taxon>
        <taxon>Bacteroidota</taxon>
        <taxon>Sphingobacteriia</taxon>
        <taxon>Sphingobacteriales</taxon>
        <taxon>Sphingobacteriaceae</taxon>
        <taxon>Mucilaginibacter</taxon>
    </lineage>
</organism>
<dbReference type="EMBL" id="VLPK01000001">
    <property type="protein sequence ID" value="TSJ44132.1"/>
    <property type="molecule type" value="Genomic_DNA"/>
</dbReference>
<dbReference type="AlphaFoldDB" id="A0A556MW78"/>
<dbReference type="Proteomes" id="UP000318733">
    <property type="component" value="Unassembled WGS sequence"/>
</dbReference>
<accession>A0A556MW78</accession>
<evidence type="ECO:0000313" key="1">
    <source>
        <dbReference type="EMBL" id="TSJ44132.1"/>
    </source>
</evidence>